<evidence type="ECO:0000313" key="3">
    <source>
        <dbReference type="Proteomes" id="UP000305674"/>
    </source>
</evidence>
<dbReference type="RefSeq" id="WP_136852480.1">
    <property type="nucleotide sequence ID" value="NZ_SWCI01000003.1"/>
</dbReference>
<dbReference type="AlphaFoldDB" id="A0A4U1BGT6"/>
<dbReference type="OrthoDB" id="8537306at2"/>
<sequence>MTTTINPNPLLNEQQAADYLDLQPNTLAVWRCRGRNDLPYCKIGRNVRYRKSDLDDFLNRATRCFVEQSNFNSMGCEV</sequence>
<dbReference type="InterPro" id="IPR041657">
    <property type="entry name" value="HTH_17"/>
</dbReference>
<proteinExistence type="predicted"/>
<keyword evidence="3" id="KW-1185">Reference proteome</keyword>
<evidence type="ECO:0000259" key="1">
    <source>
        <dbReference type="Pfam" id="PF12728"/>
    </source>
</evidence>
<organism evidence="2 3">
    <name type="scientific">Ferrimonas sediminicola</name>
    <dbReference type="NCBI Taxonomy" id="2569538"/>
    <lineage>
        <taxon>Bacteria</taxon>
        <taxon>Pseudomonadati</taxon>
        <taxon>Pseudomonadota</taxon>
        <taxon>Gammaproteobacteria</taxon>
        <taxon>Alteromonadales</taxon>
        <taxon>Ferrimonadaceae</taxon>
        <taxon>Ferrimonas</taxon>
    </lineage>
</organism>
<accession>A0A4U1BGT6</accession>
<gene>
    <name evidence="2" type="ORF">FCL40_07210</name>
</gene>
<dbReference type="Pfam" id="PF12728">
    <property type="entry name" value="HTH_17"/>
    <property type="match status" value="1"/>
</dbReference>
<dbReference type="InterPro" id="IPR009061">
    <property type="entry name" value="DNA-bd_dom_put_sf"/>
</dbReference>
<evidence type="ECO:0000313" key="2">
    <source>
        <dbReference type="EMBL" id="TKB49932.1"/>
    </source>
</evidence>
<name>A0A4U1BGT6_9GAMM</name>
<dbReference type="SUPFAM" id="SSF46955">
    <property type="entry name" value="Putative DNA-binding domain"/>
    <property type="match status" value="1"/>
</dbReference>
<comment type="caution">
    <text evidence="2">The sequence shown here is derived from an EMBL/GenBank/DDBJ whole genome shotgun (WGS) entry which is preliminary data.</text>
</comment>
<feature type="domain" description="Helix-turn-helix" evidence="1">
    <location>
        <begin position="11"/>
        <end position="60"/>
    </location>
</feature>
<dbReference type="EMBL" id="SWCI01000003">
    <property type="protein sequence ID" value="TKB49932.1"/>
    <property type="molecule type" value="Genomic_DNA"/>
</dbReference>
<protein>
    <submittedName>
        <fullName evidence="2">Helix-turn-helix domain-containing protein</fullName>
    </submittedName>
</protein>
<dbReference type="Proteomes" id="UP000305674">
    <property type="component" value="Unassembled WGS sequence"/>
</dbReference>
<reference evidence="2 3" key="1">
    <citation type="submission" date="2019-04" db="EMBL/GenBank/DDBJ databases">
        <authorList>
            <person name="Hwang J.C."/>
        </authorList>
    </citation>
    <scope>NUCLEOTIDE SEQUENCE [LARGE SCALE GENOMIC DNA]</scope>
    <source>
        <strain evidence="2 3">IMCC35001</strain>
    </source>
</reference>